<evidence type="ECO:0000313" key="2">
    <source>
        <dbReference type="Proteomes" id="UP000234341"/>
    </source>
</evidence>
<protein>
    <submittedName>
        <fullName evidence="1">Uncharacterized protein</fullName>
    </submittedName>
</protein>
<proteinExistence type="predicted"/>
<dbReference type="AlphaFoldDB" id="A0A2N5C5H4"/>
<sequence length="148" mass="16795">MRETYEIRLAQYMAVSKGLEFVLAVSPNAVVEPAVIARLQKNGGRLHREALRHYSVYVGRTKPDGTEEGWVLGDELVFDSLIRALRDPSLVQRFRLGAVWKEEELGDLAREWAAQRLSLKNLDGEDVYEAFSSLIEETRRDGGSLFVE</sequence>
<comment type="caution">
    <text evidence="1">The sequence shown here is derived from an EMBL/GenBank/DDBJ whole genome shotgun (WGS) entry which is preliminary data.</text>
</comment>
<dbReference type="RefSeq" id="WP_101684487.1">
    <property type="nucleotide sequence ID" value="NZ_PJRP01000017.1"/>
</dbReference>
<accession>A0A2N5C5H4</accession>
<dbReference type="EMBL" id="PJRP01000017">
    <property type="protein sequence ID" value="PLP97462.1"/>
    <property type="molecule type" value="Genomic_DNA"/>
</dbReference>
<evidence type="ECO:0000313" key="1">
    <source>
        <dbReference type="EMBL" id="PLP97462.1"/>
    </source>
</evidence>
<dbReference type="Proteomes" id="UP000234341">
    <property type="component" value="Unassembled WGS sequence"/>
</dbReference>
<organism evidence="1 2">
    <name type="scientific">Cupriavidus pauculus</name>
    <dbReference type="NCBI Taxonomy" id="82633"/>
    <lineage>
        <taxon>Bacteria</taxon>
        <taxon>Pseudomonadati</taxon>
        <taxon>Pseudomonadota</taxon>
        <taxon>Betaproteobacteria</taxon>
        <taxon>Burkholderiales</taxon>
        <taxon>Burkholderiaceae</taxon>
        <taxon>Cupriavidus</taxon>
    </lineage>
</organism>
<gene>
    <name evidence="1" type="ORF">CYJ10_26880</name>
</gene>
<name>A0A2N5C5H4_9BURK</name>
<reference evidence="1 2" key="1">
    <citation type="submission" date="2017-12" db="EMBL/GenBank/DDBJ databases">
        <title>Genome sequence of the active heterotrophic nitrifier-denitrifier, Cupriavidus pauculus UM1.</title>
        <authorList>
            <person name="Putonti C."/>
            <person name="Castignetti D."/>
        </authorList>
    </citation>
    <scope>NUCLEOTIDE SEQUENCE [LARGE SCALE GENOMIC DNA]</scope>
    <source>
        <strain evidence="1 2">UM1</strain>
    </source>
</reference>
<dbReference type="OrthoDB" id="9893574at2"/>